<dbReference type="STRING" id="561230.PC1_3891"/>
<dbReference type="HOGENOM" id="CLU_2937507_0_0_6"/>
<evidence type="ECO:0000313" key="1">
    <source>
        <dbReference type="EMBL" id="ACT14906.1"/>
    </source>
</evidence>
<organism evidence="1 2">
    <name type="scientific">Pectobacterium carotovorum subsp. carotovorum (strain PC1)</name>
    <dbReference type="NCBI Taxonomy" id="561230"/>
    <lineage>
        <taxon>Bacteria</taxon>
        <taxon>Pseudomonadati</taxon>
        <taxon>Pseudomonadota</taxon>
        <taxon>Gammaproteobacteria</taxon>
        <taxon>Enterobacterales</taxon>
        <taxon>Pectobacteriaceae</taxon>
        <taxon>Pectobacterium</taxon>
    </lineage>
</organism>
<dbReference type="EMBL" id="CP001657">
    <property type="protein sequence ID" value="ACT14906.1"/>
    <property type="molecule type" value="Genomic_DNA"/>
</dbReference>
<dbReference type="AlphaFoldDB" id="C6DGE3"/>
<sequence>MLLARKFIVTIVAAKATVNAQCEQNQKRIFTISAYPTACHIQVALNAVSHVCWAKVPFWS</sequence>
<accession>C6DGE3</accession>
<dbReference type="eggNOG" id="ENOG5032Q54">
    <property type="taxonomic scope" value="Bacteria"/>
</dbReference>
<protein>
    <submittedName>
        <fullName evidence="1">Uncharacterized protein</fullName>
    </submittedName>
</protein>
<reference evidence="1 2" key="1">
    <citation type="submission" date="2009-07" db="EMBL/GenBank/DDBJ databases">
        <title>Complete sequence of Pectobacterium carotovorum subsp. carotovorum PC1.</title>
        <authorList>
            <consortium name="US DOE Joint Genome Institute"/>
            <person name="Lucas S."/>
            <person name="Copeland A."/>
            <person name="Lapidus A."/>
            <person name="Glavina del Rio T."/>
            <person name="Tice H."/>
            <person name="Bruce D."/>
            <person name="Goodwin L."/>
            <person name="Pitluck S."/>
            <person name="Munk A.C."/>
            <person name="Brettin T."/>
            <person name="Detter J.C."/>
            <person name="Han C."/>
            <person name="Tapia R."/>
            <person name="Larimer F."/>
            <person name="Land M."/>
            <person name="Hauser L."/>
            <person name="Kyrpides N."/>
            <person name="Mikhailova N."/>
            <person name="Balakrishnan V."/>
            <person name="Glasner J."/>
            <person name="Perna N.T."/>
        </authorList>
    </citation>
    <scope>NUCLEOTIDE SEQUENCE [LARGE SCALE GENOMIC DNA]</scope>
    <source>
        <strain evidence="1 2">PC1</strain>
    </source>
</reference>
<dbReference type="Proteomes" id="UP000002736">
    <property type="component" value="Chromosome"/>
</dbReference>
<name>C6DGE3_PECCP</name>
<gene>
    <name evidence="1" type="ordered locus">PC1_3891</name>
</gene>
<dbReference type="KEGG" id="pct:PC1_3891"/>
<evidence type="ECO:0000313" key="2">
    <source>
        <dbReference type="Proteomes" id="UP000002736"/>
    </source>
</evidence>
<proteinExistence type="predicted"/>